<organism evidence="4 5">
    <name type="scientific">Alistipes intestinihominis</name>
    <dbReference type="NCBI Taxonomy" id="3133172"/>
    <lineage>
        <taxon>Bacteria</taxon>
        <taxon>Pseudomonadati</taxon>
        <taxon>Bacteroidota</taxon>
        <taxon>Bacteroidia</taxon>
        <taxon>Bacteroidales</taxon>
        <taxon>Rikenellaceae</taxon>
        <taxon>Alistipes</taxon>
    </lineage>
</organism>
<dbReference type="Gene3D" id="3.20.20.190">
    <property type="entry name" value="Phosphatidylinositol (PI) phosphodiesterase"/>
    <property type="match status" value="1"/>
</dbReference>
<feature type="signal peptide" evidence="3">
    <location>
        <begin position="1"/>
        <end position="22"/>
    </location>
</feature>
<comment type="caution">
    <text evidence="4">The sequence shown here is derived from an EMBL/GenBank/DDBJ whole genome shotgun (WGS) entry which is preliminary data.</text>
</comment>
<sequence>MKKILRIGLSAAALFVCGVAAAQPPVLIHSHNDYARRVPFYQAYAQQVASIEADVFLQDGKLLVGHEVGELSPDMTFEALYVEPVVTLFKRNGGRVWRDSDRHLQLMVELKSETGPTLRAVAEVLGRWPEVFDPAVNPDAVRVTVTGRVPEPADFGDYPAYIRFDGAWDAEYTPGQLERVALISADFKRFSQWNGKGSIIPAEREKLERVIDKAHAWDKPVRFWGAPEGVTVYYTFYDMGIDYINTDRPELCAEFFNDFGNKNFQIGERRAASSTVTGTKRLDKATRDFKGFQSDKLQLSKGIDVYTPTYRNDGGKGKVKNVIFLIGDGMGLSQIVAAMFANKNLTLMGLKNIGLQQNNALDAFTTDSAAGGSALATGEVHANRHISAGVDGTAYPSLSDFFYDRGRAVGVVTLGDIADATPTAFFGHSVERDNSDELTAWLLKGRLDLLCGSGIRKFTHRDDGIDLVGELSKQYDFVRSVDELNAAKGKVICIDEEMDEAAEEKNLTLLADATRGAIEKLRERSGKGFFLMVEGAKIDYAGHSRCLPGSVIETLSFDLAVAEALKFADSNGETLVVVTADHETGGLTLIDGDEATGRIMGVYVSDDHTPVMLPVFAYGPGSDRFRGTYRNTEIPRRIKSLVK</sequence>
<protein>
    <submittedName>
        <fullName evidence="4">Alkaline phosphatase</fullName>
        <ecNumber evidence="4">3.1.3.1</ecNumber>
    </submittedName>
</protein>
<evidence type="ECO:0000256" key="2">
    <source>
        <dbReference type="RuleBase" id="RU003946"/>
    </source>
</evidence>
<dbReference type="EMBL" id="JBBMFL010000012">
    <property type="protein sequence ID" value="MEQ2545383.1"/>
    <property type="molecule type" value="Genomic_DNA"/>
</dbReference>
<dbReference type="PANTHER" id="PTHR11596:SF5">
    <property type="entry name" value="ALKALINE PHOSPHATASE"/>
    <property type="match status" value="1"/>
</dbReference>
<dbReference type="CDD" id="cd08577">
    <property type="entry name" value="PI-PLCc_GDPD_SF_unchar3"/>
    <property type="match status" value="1"/>
</dbReference>
<feature type="chain" id="PRO_5045688957" evidence="3">
    <location>
        <begin position="23"/>
        <end position="643"/>
    </location>
</feature>
<dbReference type="Pfam" id="PF00245">
    <property type="entry name" value="Alk_phosphatase"/>
    <property type="match status" value="1"/>
</dbReference>
<dbReference type="InterPro" id="IPR017946">
    <property type="entry name" value="PLC-like_Pdiesterase_TIM-brl"/>
</dbReference>
<dbReference type="Proteomes" id="UP001460202">
    <property type="component" value="Unassembled WGS sequence"/>
</dbReference>
<dbReference type="SMART" id="SM00098">
    <property type="entry name" value="alkPPc"/>
    <property type="match status" value="1"/>
</dbReference>
<accession>A0ABV1GYA5</accession>
<dbReference type="PRINTS" id="PR00113">
    <property type="entry name" value="ALKPHPHTASE"/>
</dbReference>
<keyword evidence="5" id="KW-1185">Reference proteome</keyword>
<evidence type="ECO:0000256" key="3">
    <source>
        <dbReference type="SAM" id="SignalP"/>
    </source>
</evidence>
<dbReference type="InterPro" id="IPR039559">
    <property type="entry name" value="AIM6_PI-PLC-like_dom"/>
</dbReference>
<dbReference type="SUPFAM" id="SSF53649">
    <property type="entry name" value="Alkaline phosphatase-like"/>
    <property type="match status" value="1"/>
</dbReference>
<dbReference type="CDD" id="cd16012">
    <property type="entry name" value="ALP"/>
    <property type="match status" value="1"/>
</dbReference>
<evidence type="ECO:0000256" key="1">
    <source>
        <dbReference type="ARBA" id="ARBA00022553"/>
    </source>
</evidence>
<dbReference type="EC" id="3.1.3.1" evidence="4"/>
<proteinExistence type="inferred from homology"/>
<keyword evidence="1" id="KW-0597">Phosphoprotein</keyword>
<comment type="similarity">
    <text evidence="2">Belongs to the alkaline phosphatase family.</text>
</comment>
<gene>
    <name evidence="4" type="ORF">WMO46_10555</name>
</gene>
<dbReference type="SUPFAM" id="SSF51695">
    <property type="entry name" value="PLC-like phosphodiesterases"/>
    <property type="match status" value="1"/>
</dbReference>
<dbReference type="InterPro" id="IPR017850">
    <property type="entry name" value="Alkaline_phosphatase_core_sf"/>
</dbReference>
<dbReference type="GO" id="GO:0004035">
    <property type="term" value="F:alkaline phosphatase activity"/>
    <property type="evidence" value="ECO:0007669"/>
    <property type="project" value="UniProtKB-EC"/>
</dbReference>
<keyword evidence="3" id="KW-0732">Signal</keyword>
<dbReference type="Gene3D" id="3.40.720.10">
    <property type="entry name" value="Alkaline Phosphatase, subunit A"/>
    <property type="match status" value="1"/>
</dbReference>
<dbReference type="InterPro" id="IPR001952">
    <property type="entry name" value="Alkaline_phosphatase"/>
</dbReference>
<name>A0ABV1GYA5_9BACT</name>
<dbReference type="PANTHER" id="PTHR11596">
    <property type="entry name" value="ALKALINE PHOSPHATASE"/>
    <property type="match status" value="1"/>
</dbReference>
<keyword evidence="4" id="KW-0378">Hydrolase</keyword>
<evidence type="ECO:0000313" key="5">
    <source>
        <dbReference type="Proteomes" id="UP001460202"/>
    </source>
</evidence>
<reference evidence="4 5" key="1">
    <citation type="submission" date="2024-03" db="EMBL/GenBank/DDBJ databases">
        <title>Human intestinal bacterial collection.</title>
        <authorList>
            <person name="Pauvert C."/>
            <person name="Hitch T.C.A."/>
            <person name="Clavel T."/>
        </authorList>
    </citation>
    <scope>NUCLEOTIDE SEQUENCE [LARGE SCALE GENOMIC DNA]</scope>
    <source>
        <strain evidence="4 5">CLA-KB-H122</strain>
    </source>
</reference>
<dbReference type="RefSeq" id="WP_278964322.1">
    <property type="nucleotide sequence ID" value="NZ_JBBMFL010000012.1"/>
</dbReference>
<evidence type="ECO:0000313" key="4">
    <source>
        <dbReference type="EMBL" id="MEQ2545383.1"/>
    </source>
</evidence>